<dbReference type="OrthoDB" id="2927206at2"/>
<comment type="caution">
    <text evidence="1">The sequence shown here is derived from an EMBL/GenBank/DDBJ whole genome shotgun (WGS) entry which is preliminary data.</text>
</comment>
<organism evidence="1 2">
    <name type="scientific">Psychrobacillus insolitus</name>
    <dbReference type="NCBI Taxonomy" id="1461"/>
    <lineage>
        <taxon>Bacteria</taxon>
        <taxon>Bacillati</taxon>
        <taxon>Bacillota</taxon>
        <taxon>Bacilli</taxon>
        <taxon>Bacillales</taxon>
        <taxon>Bacillaceae</taxon>
        <taxon>Psychrobacillus</taxon>
    </lineage>
</organism>
<dbReference type="EMBL" id="QKZI01000001">
    <property type="protein sequence ID" value="PZX07897.1"/>
    <property type="molecule type" value="Genomic_DNA"/>
</dbReference>
<dbReference type="RefSeq" id="WP_111438509.1">
    <property type="nucleotide sequence ID" value="NZ_QKZI01000001.1"/>
</dbReference>
<keyword evidence="2" id="KW-1185">Reference proteome</keyword>
<accession>A0A2W7ML56</accession>
<dbReference type="AlphaFoldDB" id="A0A2W7ML56"/>
<protein>
    <submittedName>
        <fullName evidence="1">Uncharacterized protein</fullName>
    </submittedName>
</protein>
<sequence length="106" mass="12230">MTECVEILGVGALEQFWTWTPNEYRTIVKGQQLRNVNEREQLALQALFTAIAQNPKKKRISLKDVYNAEAERKLIKDEAVEVKVDRNLYRRALTDLKTYMGGGKSE</sequence>
<evidence type="ECO:0000313" key="2">
    <source>
        <dbReference type="Proteomes" id="UP000248646"/>
    </source>
</evidence>
<proteinExistence type="predicted"/>
<name>A0A2W7ML56_9BACI</name>
<reference evidence="1 2" key="1">
    <citation type="submission" date="2018-06" db="EMBL/GenBank/DDBJ databases">
        <title>Genomic Encyclopedia of Type Strains, Phase IV (KMG-IV): sequencing the most valuable type-strain genomes for metagenomic binning, comparative biology and taxonomic classification.</title>
        <authorList>
            <person name="Goeker M."/>
        </authorList>
    </citation>
    <scope>NUCLEOTIDE SEQUENCE [LARGE SCALE GENOMIC DNA]</scope>
    <source>
        <strain evidence="1 2">DSM 5</strain>
    </source>
</reference>
<evidence type="ECO:0000313" key="1">
    <source>
        <dbReference type="EMBL" id="PZX07897.1"/>
    </source>
</evidence>
<dbReference type="Proteomes" id="UP000248646">
    <property type="component" value="Unassembled WGS sequence"/>
</dbReference>
<gene>
    <name evidence="1" type="ORF">C7437_1011019</name>
</gene>